<dbReference type="Pfam" id="PF03830">
    <property type="entry name" value="PTSIIB_sorb"/>
    <property type="match status" value="1"/>
</dbReference>
<dbReference type="GO" id="GO:0005737">
    <property type="term" value="C:cytoplasm"/>
    <property type="evidence" value="ECO:0007669"/>
    <property type="project" value="UniProtKB-SubCell"/>
</dbReference>
<dbReference type="InterPro" id="IPR004720">
    <property type="entry name" value="PTS_IIB_sorbose-sp"/>
</dbReference>
<comment type="subcellular location">
    <subcellularLocation>
        <location evidence="1">Cytoplasm</location>
    </subcellularLocation>
</comment>
<name>A0A0F4M4B7_9LACO</name>
<evidence type="ECO:0000313" key="8">
    <source>
        <dbReference type="EMBL" id="UZX30143.1"/>
    </source>
</evidence>
<dbReference type="GO" id="GO:0008982">
    <property type="term" value="F:protein-N(PI)-phosphohistidine-sugar phosphotransferase activity"/>
    <property type="evidence" value="ECO:0007669"/>
    <property type="project" value="InterPro"/>
</dbReference>
<evidence type="ECO:0000256" key="2">
    <source>
        <dbReference type="ARBA" id="ARBA00022448"/>
    </source>
</evidence>
<protein>
    <submittedName>
        <fullName evidence="8">PTS sugar transporter subunit IIB</fullName>
    </submittedName>
</protein>
<dbReference type="InterPro" id="IPR036667">
    <property type="entry name" value="PTS_IIB_sorbose-sp_sf"/>
</dbReference>
<sequence length="163" mass="17922">MVVVGTRIDNRLLHGIVATSWAPQSGATRVMVIDDETASSPVLKDAMKLGRPAGMAVSVITAATALANFKRNKYDHQKVFILAKTPNIFLELRKNGVLFNELILGGTLTYENSVRITNRAYVKKEDIPVYSELAQLGVTIKSMYTTKDNPIDVMAVLKEKGEI</sequence>
<evidence type="ECO:0000256" key="7">
    <source>
        <dbReference type="ARBA" id="ARBA00022777"/>
    </source>
</evidence>
<evidence type="ECO:0000256" key="1">
    <source>
        <dbReference type="ARBA" id="ARBA00004496"/>
    </source>
</evidence>
<reference evidence="8" key="1">
    <citation type="submission" date="2021-09" db="EMBL/GenBank/DDBJ databases">
        <title>Lactobacillus species from Apis mellifera, Switzerland.</title>
        <authorList>
            <person name="Pfister J."/>
            <person name="Brown A."/>
            <person name="Neumann P."/>
            <person name="Collaud A."/>
            <person name="Retschnig G."/>
            <person name="Perreten V."/>
        </authorList>
    </citation>
    <scope>NUCLEOTIDE SEQUENCE</scope>
    <source>
        <strain evidence="8">IBH002</strain>
    </source>
</reference>
<keyword evidence="4 8" id="KW-0762">Sugar transport</keyword>
<dbReference type="GO" id="GO:0009401">
    <property type="term" value="P:phosphoenolpyruvate-dependent sugar phosphotransferase system"/>
    <property type="evidence" value="ECO:0007669"/>
    <property type="project" value="UniProtKB-KW"/>
</dbReference>
<dbReference type="KEGG" id="lhs:DLD54_02840"/>
<keyword evidence="3" id="KW-0963">Cytoplasm</keyword>
<evidence type="ECO:0000256" key="5">
    <source>
        <dbReference type="ARBA" id="ARBA00022679"/>
    </source>
</evidence>
<dbReference type="AlphaFoldDB" id="A0A0F4M4B7"/>
<dbReference type="Gene3D" id="3.40.35.10">
    <property type="entry name" value="Phosphotransferase system, sorbose subfamily IIB component"/>
    <property type="match status" value="1"/>
</dbReference>
<dbReference type="PROSITE" id="PS51101">
    <property type="entry name" value="PTS_EIIB_TYPE_4"/>
    <property type="match status" value="1"/>
</dbReference>
<dbReference type="Proteomes" id="UP001164557">
    <property type="component" value="Chromosome"/>
</dbReference>
<evidence type="ECO:0000256" key="3">
    <source>
        <dbReference type="ARBA" id="ARBA00022490"/>
    </source>
</evidence>
<evidence type="ECO:0000256" key="6">
    <source>
        <dbReference type="ARBA" id="ARBA00022683"/>
    </source>
</evidence>
<accession>A0A0F4M4B7</accession>
<dbReference type="EMBL" id="CP084389">
    <property type="protein sequence ID" value="UZX30143.1"/>
    <property type="molecule type" value="Genomic_DNA"/>
</dbReference>
<evidence type="ECO:0000256" key="4">
    <source>
        <dbReference type="ARBA" id="ARBA00022597"/>
    </source>
</evidence>
<organism evidence="8 9">
    <name type="scientific">Lactobacillus helsingborgensis</name>
    <dbReference type="NCBI Taxonomy" id="1218494"/>
    <lineage>
        <taxon>Bacteria</taxon>
        <taxon>Bacillati</taxon>
        <taxon>Bacillota</taxon>
        <taxon>Bacilli</taxon>
        <taxon>Lactobacillales</taxon>
        <taxon>Lactobacillaceae</taxon>
        <taxon>Lactobacillus</taxon>
    </lineage>
</organism>
<keyword evidence="2" id="KW-0813">Transport</keyword>
<gene>
    <name evidence="8" type="ORF">LDX53_02790</name>
</gene>
<keyword evidence="7" id="KW-0418">Kinase</keyword>
<dbReference type="GO" id="GO:0016301">
    <property type="term" value="F:kinase activity"/>
    <property type="evidence" value="ECO:0007669"/>
    <property type="project" value="UniProtKB-KW"/>
</dbReference>
<dbReference type="OrthoDB" id="9788818at2"/>
<keyword evidence="6" id="KW-0598">Phosphotransferase system</keyword>
<dbReference type="RefSeq" id="WP_038521745.1">
    <property type="nucleotide sequence ID" value="NZ_BPOZ01000004.1"/>
</dbReference>
<keyword evidence="5" id="KW-0808">Transferase</keyword>
<dbReference type="SUPFAM" id="SSF52728">
    <property type="entry name" value="PTS IIb component"/>
    <property type="match status" value="1"/>
</dbReference>
<proteinExistence type="predicted"/>
<keyword evidence="9" id="KW-1185">Reference proteome</keyword>
<evidence type="ECO:0000313" key="9">
    <source>
        <dbReference type="Proteomes" id="UP001164557"/>
    </source>
</evidence>